<evidence type="ECO:0000256" key="2">
    <source>
        <dbReference type="ARBA" id="ARBA00009939"/>
    </source>
</evidence>
<comment type="caution">
    <text evidence="18">The sequence shown here is derived from an EMBL/GenBank/DDBJ whole genome shotgun (WGS) entry which is preliminary data.</text>
</comment>
<keyword evidence="11" id="KW-0472">Membrane</keyword>
<keyword evidence="12 15" id="KW-1015">Disulfide bond</keyword>
<feature type="disulfide bond" evidence="15">
    <location>
        <begin position="91"/>
        <end position="109"/>
    </location>
</feature>
<dbReference type="FunFam" id="2.10.25.10:FF:000240">
    <property type="entry name" value="Vitamin K-dependent protein S"/>
    <property type="match status" value="1"/>
</dbReference>
<dbReference type="SUPFAM" id="SSF57424">
    <property type="entry name" value="LDL receptor-like module"/>
    <property type="match status" value="4"/>
</dbReference>
<dbReference type="GO" id="GO:0006898">
    <property type="term" value="P:receptor-mediated endocytosis"/>
    <property type="evidence" value="ECO:0007669"/>
    <property type="project" value="TreeGrafter"/>
</dbReference>
<evidence type="ECO:0000256" key="7">
    <source>
        <dbReference type="ARBA" id="ARBA00022729"/>
    </source>
</evidence>
<dbReference type="EMBL" id="JBBPFD010000005">
    <property type="protein sequence ID" value="KAK7925156.1"/>
    <property type="molecule type" value="Genomic_DNA"/>
</dbReference>
<feature type="disulfide bond" evidence="15">
    <location>
        <begin position="52"/>
        <end position="70"/>
    </location>
</feature>
<gene>
    <name evidence="18" type="ORF">WMY93_007466</name>
</gene>
<dbReference type="InterPro" id="IPR036055">
    <property type="entry name" value="LDL_receptor-like_sf"/>
</dbReference>
<dbReference type="Gene3D" id="2.10.25.10">
    <property type="entry name" value="Laminin"/>
    <property type="match status" value="2"/>
</dbReference>
<evidence type="ECO:0000256" key="15">
    <source>
        <dbReference type="PROSITE-ProRule" id="PRU00124"/>
    </source>
</evidence>
<reference evidence="19" key="1">
    <citation type="submission" date="2024-04" db="EMBL/GenBank/DDBJ databases">
        <title>Salinicola lusitanus LLJ914,a marine bacterium isolated from the Okinawa Trough.</title>
        <authorList>
            <person name="Li J."/>
        </authorList>
    </citation>
    <scope>NUCLEOTIDE SEQUENCE [LARGE SCALE GENOMIC DNA]</scope>
</reference>
<evidence type="ECO:0000256" key="6">
    <source>
        <dbReference type="ARBA" id="ARBA00022692"/>
    </source>
</evidence>
<evidence type="ECO:0000256" key="12">
    <source>
        <dbReference type="ARBA" id="ARBA00023157"/>
    </source>
</evidence>
<keyword evidence="7" id="KW-0732">Signal</keyword>
<dbReference type="GO" id="GO:0042562">
    <property type="term" value="F:hormone binding"/>
    <property type="evidence" value="ECO:0007669"/>
    <property type="project" value="TreeGrafter"/>
</dbReference>
<dbReference type="SMART" id="SM00192">
    <property type="entry name" value="LDLa"/>
    <property type="match status" value="4"/>
</dbReference>
<feature type="disulfide bond" evidence="15">
    <location>
        <begin position="84"/>
        <end position="96"/>
    </location>
</feature>
<dbReference type="InterPro" id="IPR002172">
    <property type="entry name" value="LDrepeatLR_classA_rpt"/>
</dbReference>
<dbReference type="FunFam" id="4.10.400.10:FF:000009">
    <property type="entry name" value="Low-density lipoprotein receptor-related protein 1"/>
    <property type="match status" value="1"/>
</dbReference>
<dbReference type="SUPFAM" id="SSF57196">
    <property type="entry name" value="EGF/Laminin"/>
    <property type="match status" value="2"/>
</dbReference>
<dbReference type="Proteomes" id="UP001460270">
    <property type="component" value="Unassembled WGS sequence"/>
</dbReference>
<feature type="disulfide bond" evidence="15">
    <location>
        <begin position="64"/>
        <end position="79"/>
    </location>
</feature>
<dbReference type="InterPro" id="IPR018097">
    <property type="entry name" value="EGF_Ca-bd_CS"/>
</dbReference>
<dbReference type="Gene3D" id="4.10.400.10">
    <property type="entry name" value="Low-density Lipoprotein Receptor"/>
    <property type="match status" value="4"/>
</dbReference>
<comment type="similarity">
    <text evidence="2">Belongs to the LDLR family.</text>
</comment>
<accession>A0AAW0PD93</accession>
<evidence type="ECO:0000256" key="9">
    <source>
        <dbReference type="ARBA" id="ARBA00022837"/>
    </source>
</evidence>
<evidence type="ECO:0000256" key="10">
    <source>
        <dbReference type="ARBA" id="ARBA00022989"/>
    </source>
</evidence>
<evidence type="ECO:0000256" key="14">
    <source>
        <dbReference type="ARBA" id="ARBA00023180"/>
    </source>
</evidence>
<dbReference type="FunFam" id="4.10.400.10:FF:000006">
    <property type="entry name" value="Putative low-density lipoprotein receptor"/>
    <property type="match status" value="1"/>
</dbReference>
<dbReference type="PROSITE" id="PS01209">
    <property type="entry name" value="LDLRA_1"/>
    <property type="match status" value="3"/>
</dbReference>
<sequence>MTATCSAEEFQCAYGRCILDIYHCDGDDDCGDWSDESDCSSHQPCRSVEFMCSSGMCINAGWRCDGEFDCDDQSDEKNCTTAMCTADQFRCGTGRCVRLSWRCDGEDDCADHSDEEGCEKTGDVIVSAKNNFRGFHDDGPYQTCTRPRHRGFWEKNEEQGQNPPCASDQFQCGNGRCIGQRKVCNEVNDCGDGTDEHPHHDCRPRSSEGNCAQNNGGCAQKCQMARGLVLCTCHTGYRLMEDGRSCQDVDECAEEGYCSQGCTNTEGGFQCWCVQGYELRPDKRSCKALVLIEYCALHCWKFSRAWWQLNAVSVIKTRPSSSTLETERPSPNVPETRPRPQKRGLETDL</sequence>
<keyword evidence="3" id="KW-1003">Cell membrane</keyword>
<dbReference type="InterPro" id="IPR000152">
    <property type="entry name" value="EGF-type_Asp/Asn_hydroxyl_site"/>
</dbReference>
<evidence type="ECO:0000313" key="18">
    <source>
        <dbReference type="EMBL" id="KAK7925156.1"/>
    </source>
</evidence>
<keyword evidence="10" id="KW-1133">Transmembrane helix</keyword>
<keyword evidence="13" id="KW-0675">Receptor</keyword>
<evidence type="ECO:0000256" key="3">
    <source>
        <dbReference type="ARBA" id="ARBA00022475"/>
    </source>
</evidence>
<keyword evidence="6" id="KW-0812">Transmembrane</keyword>
<feature type="disulfide bond" evidence="15">
    <location>
        <begin position="103"/>
        <end position="118"/>
    </location>
</feature>
<evidence type="ECO:0000313" key="19">
    <source>
        <dbReference type="Proteomes" id="UP001460270"/>
    </source>
</evidence>
<dbReference type="PANTHER" id="PTHR22722">
    <property type="entry name" value="LOW-DENSITY LIPOPROTEIN RECEPTOR-RELATED PROTEIN 2-RELATED"/>
    <property type="match status" value="1"/>
</dbReference>
<comment type="subcellular location">
    <subcellularLocation>
        <location evidence="1">Cell membrane</location>
        <topology evidence="1">Single-pass type I membrane protein</topology>
    </subcellularLocation>
</comment>
<feature type="disulfide bond" evidence="15">
    <location>
        <begin position="165"/>
        <end position="177"/>
    </location>
</feature>
<comment type="caution">
    <text evidence="15">Lacks conserved residue(s) required for the propagation of feature annotation.</text>
</comment>
<proteinExistence type="inferred from homology"/>
<evidence type="ECO:0000256" key="1">
    <source>
        <dbReference type="ARBA" id="ARBA00004251"/>
    </source>
</evidence>
<keyword evidence="9" id="KW-0106">Calcium</keyword>
<dbReference type="Pfam" id="PF12662">
    <property type="entry name" value="cEGF"/>
    <property type="match status" value="1"/>
</dbReference>
<keyword evidence="4" id="KW-0245">EGF-like domain</keyword>
<evidence type="ECO:0000256" key="8">
    <source>
        <dbReference type="ARBA" id="ARBA00022737"/>
    </source>
</evidence>
<keyword evidence="19" id="KW-1185">Reference proteome</keyword>
<keyword evidence="14" id="KW-0325">Glycoprotein</keyword>
<dbReference type="InterPro" id="IPR001881">
    <property type="entry name" value="EGF-like_Ca-bd_dom"/>
</dbReference>
<feature type="disulfide bond" evidence="15">
    <location>
        <begin position="172"/>
        <end position="190"/>
    </location>
</feature>
<feature type="disulfide bond" evidence="15">
    <location>
        <begin position="45"/>
        <end position="57"/>
    </location>
</feature>
<evidence type="ECO:0000256" key="13">
    <source>
        <dbReference type="ARBA" id="ARBA00023170"/>
    </source>
</evidence>
<dbReference type="PROSITE" id="PS01186">
    <property type="entry name" value="EGF_2"/>
    <property type="match status" value="1"/>
</dbReference>
<dbReference type="PROSITE" id="PS01187">
    <property type="entry name" value="EGF_CA"/>
    <property type="match status" value="1"/>
</dbReference>
<evidence type="ECO:0000259" key="17">
    <source>
        <dbReference type="PROSITE" id="PS01186"/>
    </source>
</evidence>
<dbReference type="AlphaFoldDB" id="A0AAW0PD93"/>
<dbReference type="SMART" id="SM00181">
    <property type="entry name" value="EGF"/>
    <property type="match status" value="2"/>
</dbReference>
<feature type="disulfide bond" evidence="15">
    <location>
        <begin position="24"/>
        <end position="39"/>
    </location>
</feature>
<evidence type="ECO:0000256" key="11">
    <source>
        <dbReference type="ARBA" id="ARBA00023136"/>
    </source>
</evidence>
<protein>
    <recommendedName>
        <fullName evidence="17">EGF-like domain-containing protein</fullName>
    </recommendedName>
</protein>
<dbReference type="GO" id="GO:0005509">
    <property type="term" value="F:calcium ion binding"/>
    <property type="evidence" value="ECO:0007669"/>
    <property type="project" value="InterPro"/>
</dbReference>
<keyword evidence="8" id="KW-0677">Repeat</keyword>
<dbReference type="PROSITE" id="PS50068">
    <property type="entry name" value="LDLRA_2"/>
    <property type="match status" value="4"/>
</dbReference>
<dbReference type="FunFam" id="2.10.25.10:FF:000037">
    <property type="entry name" value="Signal peptide, CUB domain and EGF-like domain-containing 2"/>
    <property type="match status" value="1"/>
</dbReference>
<evidence type="ECO:0000256" key="5">
    <source>
        <dbReference type="ARBA" id="ARBA00022583"/>
    </source>
</evidence>
<dbReference type="InterPro" id="IPR000742">
    <property type="entry name" value="EGF"/>
</dbReference>
<feature type="disulfide bond" evidence="15">
    <location>
        <begin position="5"/>
        <end position="17"/>
    </location>
</feature>
<dbReference type="PRINTS" id="PR00261">
    <property type="entry name" value="LDLRECEPTOR"/>
</dbReference>
<dbReference type="FunFam" id="4.10.400.10:FF:000085">
    <property type="entry name" value="low-density lipoprotein receptor-related protein 4"/>
    <property type="match status" value="1"/>
</dbReference>
<feature type="disulfide bond" evidence="15">
    <location>
        <begin position="12"/>
        <end position="30"/>
    </location>
</feature>
<dbReference type="CDD" id="cd00112">
    <property type="entry name" value="LDLa"/>
    <property type="match status" value="3"/>
</dbReference>
<feature type="region of interest" description="Disordered" evidence="16">
    <location>
        <begin position="320"/>
        <end position="349"/>
    </location>
</feature>
<name>A0AAW0PD93_9GOBI</name>
<dbReference type="Pfam" id="PF00057">
    <property type="entry name" value="Ldl_recept_a"/>
    <property type="match status" value="4"/>
</dbReference>
<evidence type="ECO:0000256" key="4">
    <source>
        <dbReference type="ARBA" id="ARBA00022536"/>
    </source>
</evidence>
<dbReference type="InterPro" id="IPR023415">
    <property type="entry name" value="LDLR_class-A_CS"/>
</dbReference>
<dbReference type="PROSITE" id="PS00010">
    <property type="entry name" value="ASX_HYDROXYL"/>
    <property type="match status" value="1"/>
</dbReference>
<dbReference type="InterPro" id="IPR051221">
    <property type="entry name" value="LDLR-related"/>
</dbReference>
<dbReference type="FunFam" id="4.10.400.10:FF:000098">
    <property type="entry name" value="low-density lipoprotein receptor-related protein 4"/>
    <property type="match status" value="1"/>
</dbReference>
<dbReference type="InterPro" id="IPR026823">
    <property type="entry name" value="cEGF"/>
</dbReference>
<evidence type="ECO:0000256" key="16">
    <source>
        <dbReference type="SAM" id="MobiDB-lite"/>
    </source>
</evidence>
<dbReference type="PANTHER" id="PTHR22722:SF15">
    <property type="entry name" value="LOW-DENSITY LIPOPROTEIN RECEPTOR-RELATED"/>
    <property type="match status" value="1"/>
</dbReference>
<feature type="domain" description="EGF-like" evidence="17">
    <location>
        <begin position="271"/>
        <end position="286"/>
    </location>
</feature>
<organism evidence="18 19">
    <name type="scientific">Mugilogobius chulae</name>
    <name type="common">yellowstripe goby</name>
    <dbReference type="NCBI Taxonomy" id="88201"/>
    <lineage>
        <taxon>Eukaryota</taxon>
        <taxon>Metazoa</taxon>
        <taxon>Chordata</taxon>
        <taxon>Craniata</taxon>
        <taxon>Vertebrata</taxon>
        <taxon>Euteleostomi</taxon>
        <taxon>Actinopterygii</taxon>
        <taxon>Neopterygii</taxon>
        <taxon>Teleostei</taxon>
        <taxon>Neoteleostei</taxon>
        <taxon>Acanthomorphata</taxon>
        <taxon>Gobiaria</taxon>
        <taxon>Gobiiformes</taxon>
        <taxon>Gobioidei</taxon>
        <taxon>Gobiidae</taxon>
        <taxon>Gobionellinae</taxon>
        <taxon>Mugilogobius</taxon>
    </lineage>
</organism>
<dbReference type="GO" id="GO:0043235">
    <property type="term" value="C:receptor complex"/>
    <property type="evidence" value="ECO:0007669"/>
    <property type="project" value="TreeGrafter"/>
</dbReference>
<dbReference type="GO" id="GO:0016324">
    <property type="term" value="C:apical plasma membrane"/>
    <property type="evidence" value="ECO:0007669"/>
    <property type="project" value="TreeGrafter"/>
</dbReference>
<keyword evidence="5" id="KW-0254">Endocytosis</keyword>
<dbReference type="SMART" id="SM00179">
    <property type="entry name" value="EGF_CA"/>
    <property type="match status" value="2"/>
</dbReference>